<dbReference type="InterPro" id="IPR026741">
    <property type="entry name" value="SNO"/>
</dbReference>
<evidence type="ECO:0000259" key="3">
    <source>
        <dbReference type="Pfam" id="PF13871"/>
    </source>
</evidence>
<gene>
    <name evidence="5" type="ORF">BOX15_Mlig026843g1</name>
</gene>
<evidence type="ECO:0000313" key="5">
    <source>
        <dbReference type="EMBL" id="PAA59716.1"/>
    </source>
</evidence>
<dbReference type="GO" id="GO:0042393">
    <property type="term" value="F:histone binding"/>
    <property type="evidence" value="ECO:0007669"/>
    <property type="project" value="TreeGrafter"/>
</dbReference>
<feature type="region of interest" description="Disordered" evidence="2">
    <location>
        <begin position="938"/>
        <end position="967"/>
    </location>
</feature>
<comment type="caution">
    <text evidence="5">The sequence shown here is derived from an EMBL/GenBank/DDBJ whole genome shotgun (WGS) entry which is preliminary data.</text>
</comment>
<protein>
    <recommendedName>
        <fullName evidence="7">Helicase ATP-binding domain-containing protein</fullName>
    </recommendedName>
</protein>
<keyword evidence="6" id="KW-1185">Reference proteome</keyword>
<proteinExistence type="inferred from homology"/>
<evidence type="ECO:0000256" key="1">
    <source>
        <dbReference type="ARBA" id="ARBA00006992"/>
    </source>
</evidence>
<evidence type="ECO:0000313" key="6">
    <source>
        <dbReference type="Proteomes" id="UP000215902"/>
    </source>
</evidence>
<dbReference type="InterPro" id="IPR039187">
    <property type="entry name" value="SNO_AAA"/>
</dbReference>
<dbReference type="SUPFAM" id="SSF52540">
    <property type="entry name" value="P-loop containing nucleoside triphosphate hydrolases"/>
    <property type="match status" value="2"/>
</dbReference>
<reference evidence="5 6" key="1">
    <citation type="submission" date="2017-06" db="EMBL/GenBank/DDBJ databases">
        <title>A platform for efficient transgenesis in Macrostomum lignano, a flatworm model organism for stem cell research.</title>
        <authorList>
            <person name="Berezikov E."/>
        </authorList>
    </citation>
    <scope>NUCLEOTIDE SEQUENCE [LARGE SCALE GENOMIC DNA]</scope>
    <source>
        <strain evidence="5">DV1</strain>
        <tissue evidence="5">Whole organism</tissue>
    </source>
</reference>
<comment type="similarity">
    <text evidence="1">Belongs to the SBNO family.</text>
</comment>
<dbReference type="Gene3D" id="3.40.50.300">
    <property type="entry name" value="P-loop containing nucleotide triphosphate hydrolases"/>
    <property type="match status" value="2"/>
</dbReference>
<dbReference type="Pfam" id="PF13871">
    <property type="entry name" value="Helicase_C_4"/>
    <property type="match status" value="1"/>
</dbReference>
<dbReference type="GO" id="GO:0006355">
    <property type="term" value="P:regulation of DNA-templated transcription"/>
    <property type="evidence" value="ECO:0007669"/>
    <property type="project" value="InterPro"/>
</dbReference>
<evidence type="ECO:0000256" key="2">
    <source>
        <dbReference type="SAM" id="MobiDB-lite"/>
    </source>
</evidence>
<dbReference type="GO" id="GO:0031490">
    <property type="term" value="F:chromatin DNA binding"/>
    <property type="evidence" value="ECO:0007669"/>
    <property type="project" value="TreeGrafter"/>
</dbReference>
<feature type="compositionally biased region" description="Basic and acidic residues" evidence="2">
    <location>
        <begin position="947"/>
        <end position="959"/>
    </location>
</feature>
<dbReference type="EMBL" id="NIVC01002239">
    <property type="protein sequence ID" value="PAA59716.1"/>
    <property type="molecule type" value="Genomic_DNA"/>
</dbReference>
<dbReference type="GO" id="GO:0005634">
    <property type="term" value="C:nucleus"/>
    <property type="evidence" value="ECO:0007669"/>
    <property type="project" value="TreeGrafter"/>
</dbReference>
<organism evidence="5 6">
    <name type="scientific">Macrostomum lignano</name>
    <dbReference type="NCBI Taxonomy" id="282301"/>
    <lineage>
        <taxon>Eukaryota</taxon>
        <taxon>Metazoa</taxon>
        <taxon>Spiralia</taxon>
        <taxon>Lophotrochozoa</taxon>
        <taxon>Platyhelminthes</taxon>
        <taxon>Rhabditophora</taxon>
        <taxon>Macrostomorpha</taxon>
        <taxon>Macrostomida</taxon>
        <taxon>Macrostomidae</taxon>
        <taxon>Macrostomum</taxon>
    </lineage>
</organism>
<feature type="domain" description="Strawberry notch AAA" evidence="4">
    <location>
        <begin position="33"/>
        <end position="344"/>
    </location>
</feature>
<dbReference type="InterPro" id="IPR027417">
    <property type="entry name" value="P-loop_NTPase"/>
</dbReference>
<dbReference type="InterPro" id="IPR026937">
    <property type="entry name" value="SBNO_Helicase_C_dom"/>
</dbReference>
<name>A0A267EE79_9PLAT</name>
<dbReference type="PANTHER" id="PTHR12706">
    <property type="entry name" value="STRAWBERRY NOTCH-RELATED"/>
    <property type="match status" value="1"/>
</dbReference>
<feature type="domain" description="Strawberry notch helicase C" evidence="3">
    <location>
        <begin position="485"/>
        <end position="748"/>
    </location>
</feature>
<evidence type="ECO:0000259" key="4">
    <source>
        <dbReference type="Pfam" id="PF13872"/>
    </source>
</evidence>
<dbReference type="PANTHER" id="PTHR12706:SF33">
    <property type="entry name" value="PROTEIN WITH HELICASE_C DOMAIN"/>
    <property type="match status" value="1"/>
</dbReference>
<feature type="non-terminal residue" evidence="5">
    <location>
        <position position="1"/>
    </location>
</feature>
<dbReference type="AlphaFoldDB" id="A0A267EE79"/>
<evidence type="ECO:0008006" key="7">
    <source>
        <dbReference type="Google" id="ProtNLM"/>
    </source>
</evidence>
<dbReference type="Proteomes" id="UP000215902">
    <property type="component" value="Unassembled WGS sequence"/>
</dbReference>
<dbReference type="OrthoDB" id="421838at2759"/>
<accession>A0A267EE79</accession>
<dbReference type="Pfam" id="PF13872">
    <property type="entry name" value="AAA_34"/>
    <property type="match status" value="1"/>
</dbReference>
<sequence length="1071" mass="114522">LLVMAGDDDEELNSAAEVYSCFRHIELLPGAKPHPGNVVESDCLATVDLPPAVFPLADSLPSEAVTEGRLSSLQLQGVLYACQRHRTLLPGGERAGFFIGDAAGVGKGRQIAAIILDSLARGRPRHLWLSVSPDLAQDARRDLLAIGCHARVIDGCRQLDRSATAFGLAKDCREGVLFNTYACLVSGGSGASRKTRLEQLIDWCSGDSAPAKFDGCLVLDECHRAKHFLPDAKEAANSKVAAAVIELQQRLPLARVVYCSATGVSELKNLAYMTRLGLWGPSRPFASFQDFRGLLERRGLAAAEMLAAELKATGVYVARGLSFRDAEFAIVDAPLTTGDIALYDSAAALWRRIHSSLLRACSLCRVRSPGQHLRSYWSAHQRFFLQLCLSLRVPAVLAEAKRALDIGLCPVLGLQSTGEAGLHASADLQSPSGFVSVCRHVCRQFLLSHFPAVSTLTGQPETWSSGERQRLLDELEACELPAGGLDLLIDGLGGPDDVAEMTGRRSRIIRCKGRGGFRLESRYAESGDAQSVNASERQRFMAGQKLAAVISDAASTGISLHADPGCANTRRRVHVTAELPWSAEKAVQQLGRTHRSGQSSGPVYRLVCLDLAGERRFCSGVAKRLQTLGALTKADRRAALVGDLGHLNCDTGRGRAALRRLYQYTAAGRLLRGVSLPEVFDGEVSTEQEGVRRLQACLLDMDIFERLAEPSGKCRLRDGETGSVNRFLNRLLGLPVAEQACLFRYFLAACGLEPAPGFGPADAASPSSPLAASATADDDCLAELRADSIRLVSPPAEAFQQSCLPAGLLSRQVTAVTLEITRRLRRRQPHQSQQRTPQRTVTERLTLLCGSVLPLLPALEACLAANWAALRGLPASRRRLRFLRARVDADSEADPDAAGGSRRFVGLRFPAALLRAAEAELGRRRLLAQQAEAASGPTAASAAAGAAKEEAVAPVDERLKRRATTAPPTIRSFFAPAAAAPSPSPSPVHAAAASKRKSCGAAAAAPSPAKQARISDLFAARQPDESVCPNCDKQLPASVRPRDHWAVCLVVGASGPAGAEPKQEKLDRDAA</sequence>